<dbReference type="OrthoDB" id="998552at2759"/>
<gene>
    <name evidence="2" type="ORF">EPI10_028607</name>
</gene>
<dbReference type="InterPro" id="IPR012337">
    <property type="entry name" value="RNaseH-like_sf"/>
</dbReference>
<organism evidence="2 3">
    <name type="scientific">Gossypium australe</name>
    <dbReference type="NCBI Taxonomy" id="47621"/>
    <lineage>
        <taxon>Eukaryota</taxon>
        <taxon>Viridiplantae</taxon>
        <taxon>Streptophyta</taxon>
        <taxon>Embryophyta</taxon>
        <taxon>Tracheophyta</taxon>
        <taxon>Spermatophyta</taxon>
        <taxon>Magnoliopsida</taxon>
        <taxon>eudicotyledons</taxon>
        <taxon>Gunneridae</taxon>
        <taxon>Pentapetalae</taxon>
        <taxon>rosids</taxon>
        <taxon>malvids</taxon>
        <taxon>Malvales</taxon>
        <taxon>Malvaceae</taxon>
        <taxon>Malvoideae</taxon>
        <taxon>Gossypium</taxon>
    </lineage>
</organism>
<dbReference type="AlphaFoldDB" id="A0A5B6UZZ0"/>
<dbReference type="InterPro" id="IPR001584">
    <property type="entry name" value="Integrase_cat-core"/>
</dbReference>
<name>A0A5B6UZZ0_9ROSI</name>
<dbReference type="GO" id="GO:0003676">
    <property type="term" value="F:nucleic acid binding"/>
    <property type="evidence" value="ECO:0007669"/>
    <property type="project" value="InterPro"/>
</dbReference>
<dbReference type="Pfam" id="PF00665">
    <property type="entry name" value="rve"/>
    <property type="match status" value="1"/>
</dbReference>
<comment type="caution">
    <text evidence="2">The sequence shown here is derived from an EMBL/GenBank/DDBJ whole genome shotgun (WGS) entry which is preliminary data.</text>
</comment>
<dbReference type="InterPro" id="IPR036397">
    <property type="entry name" value="RNaseH_sf"/>
</dbReference>
<dbReference type="Proteomes" id="UP000325315">
    <property type="component" value="Unassembled WGS sequence"/>
</dbReference>
<dbReference type="EMBL" id="SMMG02000009">
    <property type="protein sequence ID" value="KAA3462085.1"/>
    <property type="molecule type" value="Genomic_DNA"/>
</dbReference>
<accession>A0A5B6UZZ0</accession>
<evidence type="ECO:0000313" key="3">
    <source>
        <dbReference type="Proteomes" id="UP000325315"/>
    </source>
</evidence>
<dbReference type="PROSITE" id="PS50994">
    <property type="entry name" value="INTEGRASE"/>
    <property type="match status" value="1"/>
</dbReference>
<feature type="domain" description="Integrase catalytic" evidence="1">
    <location>
        <begin position="19"/>
        <end position="126"/>
    </location>
</feature>
<dbReference type="Gene3D" id="3.30.420.10">
    <property type="entry name" value="Ribonuclease H-like superfamily/Ribonuclease H"/>
    <property type="match status" value="1"/>
</dbReference>
<dbReference type="PANTHER" id="PTHR47266">
    <property type="entry name" value="ENDONUCLEASE-RELATED"/>
    <property type="match status" value="1"/>
</dbReference>
<proteinExistence type="predicted"/>
<dbReference type="InterPro" id="IPR052160">
    <property type="entry name" value="Gypsy_RT_Integrase-like"/>
</dbReference>
<dbReference type="SUPFAM" id="SSF53098">
    <property type="entry name" value="Ribonuclease H-like"/>
    <property type="match status" value="1"/>
</dbReference>
<sequence length="126" mass="14594">MNRDVYEFLQGCDRCQRTGSLSKRDEMPQTGILEVEIFDVWGIEFSLTVSKWVEAIELPINDKRSVVSFLRKNIFERFGMPHSLVSDEGFHFCSKQFEIALAKYSVRHRITTSYHLQANGQAEVSD</sequence>
<protein>
    <submittedName>
        <fullName evidence="2">Pol polyprotein</fullName>
    </submittedName>
</protein>
<evidence type="ECO:0000313" key="2">
    <source>
        <dbReference type="EMBL" id="KAA3462085.1"/>
    </source>
</evidence>
<evidence type="ECO:0000259" key="1">
    <source>
        <dbReference type="PROSITE" id="PS50994"/>
    </source>
</evidence>
<dbReference type="GO" id="GO:0015074">
    <property type="term" value="P:DNA integration"/>
    <property type="evidence" value="ECO:0007669"/>
    <property type="project" value="InterPro"/>
</dbReference>
<keyword evidence="3" id="KW-1185">Reference proteome</keyword>
<reference evidence="3" key="1">
    <citation type="journal article" date="2019" name="Plant Biotechnol. J.">
        <title>Genome sequencing of the Australian wild diploid species Gossypium australe highlights disease resistance and delayed gland morphogenesis.</title>
        <authorList>
            <person name="Cai Y."/>
            <person name="Cai X."/>
            <person name="Wang Q."/>
            <person name="Wang P."/>
            <person name="Zhang Y."/>
            <person name="Cai C."/>
            <person name="Xu Y."/>
            <person name="Wang K."/>
            <person name="Zhou Z."/>
            <person name="Wang C."/>
            <person name="Geng S."/>
            <person name="Li B."/>
            <person name="Dong Q."/>
            <person name="Hou Y."/>
            <person name="Wang H."/>
            <person name="Ai P."/>
            <person name="Liu Z."/>
            <person name="Yi F."/>
            <person name="Sun M."/>
            <person name="An G."/>
            <person name="Cheng J."/>
            <person name="Zhang Y."/>
            <person name="Shi Q."/>
            <person name="Xie Y."/>
            <person name="Shi X."/>
            <person name="Chang Y."/>
            <person name="Huang F."/>
            <person name="Chen Y."/>
            <person name="Hong S."/>
            <person name="Mi L."/>
            <person name="Sun Q."/>
            <person name="Zhang L."/>
            <person name="Zhou B."/>
            <person name="Peng R."/>
            <person name="Zhang X."/>
            <person name="Liu F."/>
        </authorList>
    </citation>
    <scope>NUCLEOTIDE SEQUENCE [LARGE SCALE GENOMIC DNA]</scope>
    <source>
        <strain evidence="3">cv. PA1801</strain>
    </source>
</reference>